<dbReference type="GO" id="GO:0015035">
    <property type="term" value="F:protein-disulfide reductase activity"/>
    <property type="evidence" value="ECO:0007669"/>
    <property type="project" value="InterPro"/>
</dbReference>
<protein>
    <recommendedName>
        <fullName evidence="2">DUF393 domain-containing protein</fullName>
    </recommendedName>
</protein>
<evidence type="ECO:0008006" key="2">
    <source>
        <dbReference type="Google" id="ProtNLM"/>
    </source>
</evidence>
<dbReference type="InterPro" id="IPR007263">
    <property type="entry name" value="DCC1-like"/>
</dbReference>
<sequence>MATDAQRPPIVVYDDACGFCTRSVRALTGLDWLGRLDRLGYSVAVERFPEVSRGLLDEGLRVRFADGSVTVGIDAVRSALVRTPLGVLLAALLYLPPIRAVGARVYRFVAARRRRDLACPVPDGR</sequence>
<name>A0A6J4U5J4_9ACTN</name>
<dbReference type="Pfam" id="PF04134">
    <property type="entry name" value="DCC1-like"/>
    <property type="match status" value="1"/>
</dbReference>
<accession>A0A6J4U5J4</accession>
<evidence type="ECO:0000313" key="1">
    <source>
        <dbReference type="EMBL" id="CAA9541012.1"/>
    </source>
</evidence>
<gene>
    <name evidence="1" type="ORF">AVDCRST_MAG79-1865</name>
</gene>
<organism evidence="1">
    <name type="scientific">uncultured Thermoleophilia bacterium</name>
    <dbReference type="NCBI Taxonomy" id="1497501"/>
    <lineage>
        <taxon>Bacteria</taxon>
        <taxon>Bacillati</taxon>
        <taxon>Actinomycetota</taxon>
        <taxon>Thermoleophilia</taxon>
        <taxon>environmental samples</taxon>
    </lineage>
</organism>
<reference evidence="1" key="1">
    <citation type="submission" date="2020-02" db="EMBL/GenBank/DDBJ databases">
        <authorList>
            <person name="Meier V. D."/>
        </authorList>
    </citation>
    <scope>NUCLEOTIDE SEQUENCE</scope>
    <source>
        <strain evidence="1">AVDCRST_MAG79</strain>
    </source>
</reference>
<dbReference type="AlphaFoldDB" id="A0A6J4U5J4"/>
<proteinExistence type="predicted"/>
<dbReference type="EMBL" id="CADCWC010000281">
    <property type="protein sequence ID" value="CAA9541012.1"/>
    <property type="molecule type" value="Genomic_DNA"/>
</dbReference>